<evidence type="ECO:0000313" key="1">
    <source>
        <dbReference type="EMBL" id="KJD31420.1"/>
    </source>
</evidence>
<dbReference type="AlphaFoldDB" id="A0A0D7VX17"/>
<gene>
    <name evidence="1" type="ORF">PK35_15040</name>
</gene>
<dbReference type="STRING" id="1382798.PK35_15040"/>
<dbReference type="Proteomes" id="UP000032361">
    <property type="component" value="Unassembled WGS sequence"/>
</dbReference>
<proteinExistence type="predicted"/>
<dbReference type="RefSeq" id="WP_044627393.1">
    <property type="nucleotide sequence ID" value="NZ_JTDV01000015.1"/>
</dbReference>
<sequence length="108" mass="12044">MINFNAIVLTFFLLYGQMFIGHAQSKKVLNKLNDANLNAVFCSTDGAKHFTVNEVQSYVLENIGVSENEYIEQILICTSQGNMLSVSYPSNNPIIKPNANLILPTYLI</sequence>
<organism evidence="1 2">
    <name type="scientific">Neotamlana nanhaiensis</name>
    <dbReference type="NCBI Taxonomy" id="1382798"/>
    <lineage>
        <taxon>Bacteria</taxon>
        <taxon>Pseudomonadati</taxon>
        <taxon>Bacteroidota</taxon>
        <taxon>Flavobacteriia</taxon>
        <taxon>Flavobacteriales</taxon>
        <taxon>Flavobacteriaceae</taxon>
        <taxon>Neotamlana</taxon>
    </lineage>
</organism>
<dbReference type="PATRIC" id="fig|1382798.3.peg.1573"/>
<protein>
    <submittedName>
        <fullName evidence="1">Uncharacterized protein</fullName>
    </submittedName>
</protein>
<comment type="caution">
    <text evidence="1">The sequence shown here is derived from an EMBL/GenBank/DDBJ whole genome shotgun (WGS) entry which is preliminary data.</text>
</comment>
<accession>A0A0D7VX17</accession>
<name>A0A0D7VX17_9FLAO</name>
<reference evidence="1 2" key="1">
    <citation type="journal article" date="2015" name="Antonie Van Leeuwenhoek">
        <title>Tamlana nanhaiensis sp. nov., isolated from surface seawater collected from the South China Sea.</title>
        <authorList>
            <person name="Liu X."/>
            <person name="Lai Q."/>
            <person name="Du Y."/>
            <person name="Li G."/>
            <person name="Sun F."/>
            <person name="Shao Z."/>
        </authorList>
    </citation>
    <scope>NUCLEOTIDE SEQUENCE [LARGE SCALE GENOMIC DNA]</scope>
    <source>
        <strain evidence="1 2">FHC16</strain>
    </source>
</reference>
<dbReference type="EMBL" id="JTDV01000015">
    <property type="protein sequence ID" value="KJD31420.1"/>
    <property type="molecule type" value="Genomic_DNA"/>
</dbReference>
<keyword evidence="2" id="KW-1185">Reference proteome</keyword>
<evidence type="ECO:0000313" key="2">
    <source>
        <dbReference type="Proteomes" id="UP000032361"/>
    </source>
</evidence>